<dbReference type="KEGG" id="scor:J3U87_14590"/>
<dbReference type="PROSITE" id="PS00018">
    <property type="entry name" value="EF_HAND_1"/>
    <property type="match status" value="1"/>
</dbReference>
<dbReference type="InterPro" id="IPR018247">
    <property type="entry name" value="EF_Hand_1_Ca_BS"/>
</dbReference>
<name>A0A8A4TWV8_SULCO</name>
<dbReference type="RefSeq" id="WP_237383781.1">
    <property type="nucleotide sequence ID" value="NZ_CP071793.1"/>
</dbReference>
<dbReference type="Pfam" id="PF00404">
    <property type="entry name" value="Dockerin_1"/>
    <property type="match status" value="1"/>
</dbReference>
<evidence type="ECO:0000313" key="2">
    <source>
        <dbReference type="EMBL" id="QTD53678.1"/>
    </source>
</evidence>
<keyword evidence="3" id="KW-1185">Reference proteome</keyword>
<gene>
    <name evidence="2" type="ORF">J3U87_14590</name>
</gene>
<dbReference type="InterPro" id="IPR002105">
    <property type="entry name" value="Dockerin_1_rpt"/>
</dbReference>
<dbReference type="InterPro" id="IPR011048">
    <property type="entry name" value="Haem_d1_sf"/>
</dbReference>
<dbReference type="AlphaFoldDB" id="A0A8A4TWV8"/>
<dbReference type="EMBL" id="CP071793">
    <property type="protein sequence ID" value="QTD53678.1"/>
    <property type="molecule type" value="Genomic_DNA"/>
</dbReference>
<evidence type="ECO:0000313" key="3">
    <source>
        <dbReference type="Proteomes" id="UP000663929"/>
    </source>
</evidence>
<accession>A0A8A4TWV8</accession>
<protein>
    <submittedName>
        <fullName evidence="2">Choice-of-anchor B family protein</fullName>
    </submittedName>
</protein>
<dbReference type="InterPro" id="IPR027589">
    <property type="entry name" value="Choice_anch_B"/>
</dbReference>
<dbReference type="GO" id="GO:0005576">
    <property type="term" value="C:extracellular region"/>
    <property type="evidence" value="ECO:0007669"/>
    <property type="project" value="TreeGrafter"/>
</dbReference>
<dbReference type="NCBIfam" id="TIGR04312">
    <property type="entry name" value="choice_anch_B"/>
    <property type="match status" value="1"/>
</dbReference>
<dbReference type="InterPro" id="IPR036439">
    <property type="entry name" value="Dockerin_dom_sf"/>
</dbReference>
<dbReference type="GO" id="GO:0000272">
    <property type="term" value="P:polysaccharide catabolic process"/>
    <property type="evidence" value="ECO:0007669"/>
    <property type="project" value="InterPro"/>
</dbReference>
<evidence type="ECO:0000256" key="1">
    <source>
        <dbReference type="SAM" id="SignalP"/>
    </source>
</evidence>
<sequence length="464" mass="51225">MKISGSRFITLLVLVMIWATTAAFAHQDDPKVLDRQPRYEGPGYRFDLANKTGEPEFPSSGIQLMAWLTLPEFGGHSSANDCWGYTSGSGREYAIIGLRGGTAFVEVSQPGNPQIVDVLSGPSSSWRDIKTYRHYAYAVSEGGGGIQVFDLEQIDAGTVTLAATITEGGNTATHNVAIDEASGFLYRTGGSGNGLRIYDLTDPVNPDLVASWDDKYVHDAQIVTYTEGPYAGRQIAFACAGFNGGWVNTGLSIIDVTDKSNLQVLAHYEFPNPVYSHQGWLSEDKQLFYLNDELDEQDLNVQTTTHVIDVSDLSDPVQVSTFTTGSSAIDHNLYVHDGRIFEANYRSGLRVFSNTEDPRNPVEVAFFDTYPDSDSANFNGLWSVYPFFPSGTIIGSDIERGLFVWRLEECGTRYDLNEDCKVDKSDLELVVSEWNQFCTDCNQDADEDGRVTIQDMAMIINNIL</sequence>
<dbReference type="PANTHER" id="PTHR38787:SF3">
    <property type="entry name" value="REGULATORY P DOMAIN-CONTAINING PROTEIN"/>
    <property type="match status" value="1"/>
</dbReference>
<dbReference type="SUPFAM" id="SSF63446">
    <property type="entry name" value="Type I dockerin domain"/>
    <property type="match status" value="1"/>
</dbReference>
<dbReference type="SUPFAM" id="SSF51004">
    <property type="entry name" value="C-terminal (heme d1) domain of cytochrome cd1-nitrite reductase"/>
    <property type="match status" value="1"/>
</dbReference>
<keyword evidence="1" id="KW-0732">Signal</keyword>
<organism evidence="2 3">
    <name type="scientific">Sulfidibacter corallicola</name>
    <dbReference type="NCBI Taxonomy" id="2818388"/>
    <lineage>
        <taxon>Bacteria</taxon>
        <taxon>Pseudomonadati</taxon>
        <taxon>Acidobacteriota</taxon>
        <taxon>Holophagae</taxon>
        <taxon>Acanthopleuribacterales</taxon>
        <taxon>Acanthopleuribacteraceae</taxon>
        <taxon>Sulfidibacter</taxon>
    </lineage>
</organism>
<proteinExistence type="predicted"/>
<reference evidence="2" key="1">
    <citation type="submission" date="2021-03" db="EMBL/GenBank/DDBJ databases">
        <title>Acanthopleuribacteraceae sp. M133.</title>
        <authorList>
            <person name="Wang G."/>
        </authorList>
    </citation>
    <scope>NUCLEOTIDE SEQUENCE</scope>
    <source>
        <strain evidence="2">M133</strain>
    </source>
</reference>
<feature type="chain" id="PRO_5035189752" evidence="1">
    <location>
        <begin position="26"/>
        <end position="464"/>
    </location>
</feature>
<dbReference type="PANTHER" id="PTHR38787">
    <property type="entry name" value="REGULATORY P DOMAIN-CONTAINING PROTEIN"/>
    <property type="match status" value="1"/>
</dbReference>
<feature type="signal peptide" evidence="1">
    <location>
        <begin position="1"/>
        <end position="25"/>
    </location>
</feature>
<dbReference type="Proteomes" id="UP000663929">
    <property type="component" value="Chromosome"/>
</dbReference>
<dbReference type="Gene3D" id="1.10.1330.10">
    <property type="entry name" value="Dockerin domain"/>
    <property type="match status" value="1"/>
</dbReference>
<dbReference type="GO" id="GO:0004553">
    <property type="term" value="F:hydrolase activity, hydrolyzing O-glycosyl compounds"/>
    <property type="evidence" value="ECO:0007669"/>
    <property type="project" value="InterPro"/>
</dbReference>